<dbReference type="RefSeq" id="WP_095724053.1">
    <property type="nucleotide sequence ID" value="NZ_NTFS01000365.1"/>
</dbReference>
<feature type="domain" description="CopG-like ribbon-helix-helix" evidence="1">
    <location>
        <begin position="2"/>
        <end position="41"/>
    </location>
</feature>
<accession>A0A2A2TD09</accession>
<evidence type="ECO:0000313" key="2">
    <source>
        <dbReference type="EMBL" id="PAX51603.1"/>
    </source>
</evidence>
<proteinExistence type="predicted"/>
<dbReference type="Pfam" id="PF07878">
    <property type="entry name" value="RHH_5"/>
    <property type="match status" value="1"/>
</dbReference>
<evidence type="ECO:0000313" key="3">
    <source>
        <dbReference type="Proteomes" id="UP000218238"/>
    </source>
</evidence>
<comment type="caution">
    <text evidence="2">The sequence shown here is derived from an EMBL/GenBank/DDBJ whole genome shotgun (WGS) entry which is preliminary data.</text>
</comment>
<evidence type="ECO:0000259" key="1">
    <source>
        <dbReference type="Pfam" id="PF07878"/>
    </source>
</evidence>
<dbReference type="InterPro" id="IPR012869">
    <property type="entry name" value="RHH_5"/>
</dbReference>
<reference evidence="2 3" key="1">
    <citation type="submission" date="2017-08" db="EMBL/GenBank/DDBJ databases">
        <title>Draft genome sequence of filamentous cyanobacterium Calothrix elsteri CCALA 953.</title>
        <authorList>
            <person name="Gagunashvili A.N."/>
            <person name="Elster J."/>
            <person name="Andresson O.S."/>
        </authorList>
    </citation>
    <scope>NUCLEOTIDE SEQUENCE [LARGE SCALE GENOMIC DNA]</scope>
    <source>
        <strain evidence="2 3">CCALA 953</strain>
    </source>
</reference>
<dbReference type="OrthoDB" id="516083at2"/>
<dbReference type="Proteomes" id="UP000218238">
    <property type="component" value="Unassembled WGS sequence"/>
</dbReference>
<keyword evidence="3" id="KW-1185">Reference proteome</keyword>
<sequence length="62" mass="7123">MTKRVSVSIPDLTHEKLQRWADIEGTNLADLAAYLLRREVEIAEKEGKLKYPDENVNKNPQS</sequence>
<organism evidence="2 3">
    <name type="scientific">Brunnivagina elsteri CCALA 953</name>
    <dbReference type="NCBI Taxonomy" id="987040"/>
    <lineage>
        <taxon>Bacteria</taxon>
        <taxon>Bacillati</taxon>
        <taxon>Cyanobacteriota</taxon>
        <taxon>Cyanophyceae</taxon>
        <taxon>Nostocales</taxon>
        <taxon>Calotrichaceae</taxon>
        <taxon>Brunnivagina</taxon>
    </lineage>
</organism>
<protein>
    <recommendedName>
        <fullName evidence="1">CopG-like ribbon-helix-helix domain-containing protein</fullName>
    </recommendedName>
</protein>
<dbReference type="EMBL" id="NTFS01000365">
    <property type="protein sequence ID" value="PAX51603.1"/>
    <property type="molecule type" value="Genomic_DNA"/>
</dbReference>
<dbReference type="AlphaFoldDB" id="A0A2A2TD09"/>
<name>A0A2A2TD09_9CYAN</name>
<gene>
    <name evidence="2" type="ORF">CK510_23905</name>
</gene>